<dbReference type="STRING" id="1837282.A6F49_10620"/>
<dbReference type="SUPFAM" id="SSF46946">
    <property type="entry name" value="S13-like H2TH domain"/>
    <property type="match status" value="1"/>
</dbReference>
<dbReference type="InterPro" id="IPR010979">
    <property type="entry name" value="Ribosomal_uS13-like_H2TH"/>
</dbReference>
<dbReference type="Proteomes" id="UP000078292">
    <property type="component" value="Unassembled WGS sequence"/>
</dbReference>
<sequence length="104" mass="11639">MVLKDLTPAERQAARQKALDARTTRAKVKADFADGKLTLAEVFERSDTDEAVARMRTIDLLTAIKGIGEIRAQSIMEQCEISLNRRLRGLGHRQRHALIDALGR</sequence>
<protein>
    <submittedName>
        <fullName evidence="2">DNA-binding protein</fullName>
    </submittedName>
</protein>
<evidence type="ECO:0000313" key="3">
    <source>
        <dbReference type="Proteomes" id="UP000078292"/>
    </source>
</evidence>
<comment type="caution">
    <text evidence="2">The sequence shown here is derived from an EMBL/GenBank/DDBJ whole genome shotgun (WGS) entry which is preliminary data.</text>
</comment>
<dbReference type="NCBIfam" id="NF041260">
    <property type="entry name" value="actino_IHF"/>
    <property type="match status" value="1"/>
</dbReference>
<reference evidence="2 3" key="1">
    <citation type="submission" date="2016-04" db="EMBL/GenBank/DDBJ databases">
        <title>First whole genome shotgun sequence of the bacterium Enteractinococcus sp. strain UASWS1574.</title>
        <authorList>
            <person name="Crovadore J."/>
            <person name="Chablais R."/>
            <person name="Lefort F."/>
        </authorList>
    </citation>
    <scope>NUCLEOTIDE SEQUENCE [LARGE SCALE GENOMIC DNA]</scope>
    <source>
        <strain evidence="2 3">UASWS1574</strain>
    </source>
</reference>
<dbReference type="GO" id="GO:0003677">
    <property type="term" value="F:DNA binding"/>
    <property type="evidence" value="ECO:0007669"/>
    <property type="project" value="UniProtKB-KW"/>
</dbReference>
<dbReference type="Pfam" id="PF22525">
    <property type="entry name" value="H2TH_5"/>
    <property type="match status" value="1"/>
</dbReference>
<keyword evidence="3" id="KW-1185">Reference proteome</keyword>
<dbReference type="InterPro" id="IPR055201">
    <property type="entry name" value="IHF-like_H2TH"/>
</dbReference>
<organism evidence="2 3">
    <name type="scientific">Enteractinococcus helveticum</name>
    <dbReference type="NCBI Taxonomy" id="1837282"/>
    <lineage>
        <taxon>Bacteria</taxon>
        <taxon>Bacillati</taxon>
        <taxon>Actinomycetota</taxon>
        <taxon>Actinomycetes</taxon>
        <taxon>Micrococcales</taxon>
        <taxon>Micrococcaceae</taxon>
    </lineage>
</organism>
<evidence type="ECO:0000313" key="2">
    <source>
        <dbReference type="EMBL" id="OAV60917.1"/>
    </source>
</evidence>
<keyword evidence="2" id="KW-0238">DNA-binding</keyword>
<dbReference type="OrthoDB" id="3197442at2"/>
<dbReference type="EMBL" id="LXEY01000018">
    <property type="protein sequence ID" value="OAV60917.1"/>
    <property type="molecule type" value="Genomic_DNA"/>
</dbReference>
<dbReference type="InterPro" id="IPR047806">
    <property type="entry name" value="IHF_actinobact"/>
</dbReference>
<feature type="domain" description="Integration host factor-like helix-two turn-helix" evidence="1">
    <location>
        <begin position="35"/>
        <end position="100"/>
    </location>
</feature>
<dbReference type="AlphaFoldDB" id="A0A1B7LZH3"/>
<proteinExistence type="predicted"/>
<evidence type="ECO:0000259" key="1">
    <source>
        <dbReference type="Pfam" id="PF22525"/>
    </source>
</evidence>
<name>A0A1B7LZH3_9MICC</name>
<dbReference type="Gene3D" id="1.10.8.50">
    <property type="match status" value="1"/>
</dbReference>
<accession>A0A1B7LZH3</accession>
<gene>
    <name evidence="2" type="ORF">A6F49_10620</name>
</gene>
<dbReference type="RefSeq" id="WP_043057946.1">
    <property type="nucleotide sequence ID" value="NZ_LXEY01000018.1"/>
</dbReference>